<keyword evidence="2" id="KW-0812">Transmembrane</keyword>
<dbReference type="Proteomes" id="UP000824031">
    <property type="component" value="Unassembled WGS sequence"/>
</dbReference>
<protein>
    <recommendedName>
        <fullName evidence="8">PA14 domain-containing protein</fullName>
    </recommendedName>
</protein>
<feature type="compositionally biased region" description="Low complexity" evidence="1">
    <location>
        <begin position="34"/>
        <end position="58"/>
    </location>
</feature>
<dbReference type="InterPro" id="IPR013783">
    <property type="entry name" value="Ig-like_fold"/>
</dbReference>
<dbReference type="Pfam" id="PF24547">
    <property type="entry name" value="DUF7601"/>
    <property type="match status" value="1"/>
</dbReference>
<dbReference type="EMBL" id="DXBO01000134">
    <property type="protein sequence ID" value="HIZ48934.1"/>
    <property type="molecule type" value="Genomic_DNA"/>
</dbReference>
<feature type="signal peptide" evidence="3">
    <location>
        <begin position="1"/>
        <end position="30"/>
    </location>
</feature>
<proteinExistence type="predicted"/>
<feature type="chain" id="PRO_5039264455" description="PA14 domain-containing protein" evidence="3">
    <location>
        <begin position="31"/>
        <end position="1093"/>
    </location>
</feature>
<keyword evidence="3" id="KW-0732">Signal</keyword>
<reference evidence="6" key="2">
    <citation type="submission" date="2021-04" db="EMBL/GenBank/DDBJ databases">
        <authorList>
            <person name="Gilroy R."/>
        </authorList>
    </citation>
    <scope>NUCLEOTIDE SEQUENCE</scope>
    <source>
        <strain evidence="6">3436</strain>
    </source>
</reference>
<dbReference type="InterPro" id="IPR055382">
    <property type="entry name" value="DUF7601"/>
</dbReference>
<feature type="compositionally biased region" description="Pro residues" evidence="1">
    <location>
        <begin position="1026"/>
        <end position="1044"/>
    </location>
</feature>
<feature type="domain" description="SpaA-like prealbumin fold" evidence="4">
    <location>
        <begin position="379"/>
        <end position="462"/>
    </location>
</feature>
<dbReference type="Gene3D" id="2.60.40.10">
    <property type="entry name" value="Immunoglobulins"/>
    <property type="match status" value="2"/>
</dbReference>
<accession>A0A9D2F3I1</accession>
<evidence type="ECO:0000313" key="7">
    <source>
        <dbReference type="Proteomes" id="UP000824031"/>
    </source>
</evidence>
<dbReference type="Pfam" id="PF17802">
    <property type="entry name" value="SpaA"/>
    <property type="match status" value="2"/>
</dbReference>
<feature type="region of interest" description="Disordered" evidence="1">
    <location>
        <begin position="34"/>
        <end position="72"/>
    </location>
</feature>
<evidence type="ECO:0000256" key="3">
    <source>
        <dbReference type="SAM" id="SignalP"/>
    </source>
</evidence>
<evidence type="ECO:0000313" key="6">
    <source>
        <dbReference type="EMBL" id="HIZ48934.1"/>
    </source>
</evidence>
<evidence type="ECO:0000256" key="2">
    <source>
        <dbReference type="SAM" id="Phobius"/>
    </source>
</evidence>
<name>A0A9D2F3I1_9FIRM</name>
<evidence type="ECO:0000256" key="1">
    <source>
        <dbReference type="SAM" id="MobiDB-lite"/>
    </source>
</evidence>
<feature type="domain" description="DUF7601" evidence="5">
    <location>
        <begin position="909"/>
        <end position="1004"/>
    </location>
</feature>
<feature type="transmembrane region" description="Helical" evidence="2">
    <location>
        <begin position="1068"/>
        <end position="1089"/>
    </location>
</feature>
<evidence type="ECO:0000259" key="4">
    <source>
        <dbReference type="Pfam" id="PF17802"/>
    </source>
</evidence>
<comment type="caution">
    <text evidence="6">The sequence shown here is derived from an EMBL/GenBank/DDBJ whole genome shotgun (WGS) entry which is preliminary data.</text>
</comment>
<dbReference type="AlphaFoldDB" id="A0A9D2F3I1"/>
<feature type="compositionally biased region" description="Low complexity" evidence="1">
    <location>
        <begin position="1045"/>
        <end position="1055"/>
    </location>
</feature>
<organism evidence="6 7">
    <name type="scientific">Candidatus Gemmiger excrementavium</name>
    <dbReference type="NCBI Taxonomy" id="2838608"/>
    <lineage>
        <taxon>Bacteria</taxon>
        <taxon>Bacillati</taxon>
        <taxon>Bacillota</taxon>
        <taxon>Clostridia</taxon>
        <taxon>Eubacteriales</taxon>
        <taxon>Gemmiger</taxon>
    </lineage>
</organism>
<feature type="region of interest" description="Disordered" evidence="1">
    <location>
        <begin position="1023"/>
        <end position="1066"/>
    </location>
</feature>
<reference evidence="6" key="1">
    <citation type="journal article" date="2021" name="PeerJ">
        <title>Extensive microbial diversity within the chicken gut microbiome revealed by metagenomics and culture.</title>
        <authorList>
            <person name="Gilroy R."/>
            <person name="Ravi A."/>
            <person name="Getino M."/>
            <person name="Pursley I."/>
            <person name="Horton D.L."/>
            <person name="Alikhan N.F."/>
            <person name="Baker D."/>
            <person name="Gharbi K."/>
            <person name="Hall N."/>
            <person name="Watson M."/>
            <person name="Adriaenssens E.M."/>
            <person name="Foster-Nyarko E."/>
            <person name="Jarju S."/>
            <person name="Secka A."/>
            <person name="Antonio M."/>
            <person name="Oren A."/>
            <person name="Chaudhuri R.R."/>
            <person name="La Ragione R."/>
            <person name="Hildebrand F."/>
            <person name="Pallen M.J."/>
        </authorList>
    </citation>
    <scope>NUCLEOTIDE SEQUENCE</scope>
    <source>
        <strain evidence="6">3436</strain>
    </source>
</reference>
<sequence>MTHRTPFFSKLGALLLAVLLGVCPAMPAAAQATPEQAAPAQATPEQARPGVLAAQTAPEAEEPPTLRAGDILTDGVSPVGTTINLFDYWLTTRFAPDNVDPPDVGNAGINAGHVLRFGNNPGGGAINQYTGSAAPRTGMVDDTLQGGYPQLSDSGQSLDYLFNPNLANQGKIAFPSVRNLLQIDDQGYYYYNCTQNFAQYDQATNAFILYDAPGVKAAGASEDGQFFPFNDYNEVKDVNSRNPLINHYFGMTMTTRFVQQPYGTVDGTPGGTPVTYEFAGDDDVWVFIDGVLVGDLGGIHDAASLSINFQTGAVAVNGQADGTIRQKFETAGVPWTHTGSDTFADDTYHTLQFFYLERGNVDSNMKLKFNLVSIPQSDLIKVDQIGAPVPGAEFKLYYANDDYTYDPQDLIATGTTEADGTFVFQNPDGTLLSLNNLKNEYGGDGKTGKFVLVETVTPPGYRSPELVELYFPQDYPELATLLSANPWQTGAYASPTVTVTLPDAPRDLAGHTYSAEEGTYFAVVLKRQNAGGDGSSGQSQWYPVSGDPISGWKVADSTSTQAVIAAAQDDPYVFTLDSSGAYKATIQNLPGDILTYYDVLATNGKLTADNAQYTIAFYHTTASSLSGATADNTVRLNAGTSGDQDGFGREYAVRLYVPDIRNYLFVQKVADDSAATPLTGAEFGLYTAAQVENGAVKPGETPWDTVTTKDLSQDSGDLITLGGAGVFPNTQSVLPEGTYYLKELSAPPGYALDDQLVEVVADDSNVYADAGSADNGISVLLGVGKIVRSMLQFAVPDDINATLTDIQAALYTAPNYTPGSGGSWAGWSASSQPPLQLSYNTTGQVLEYAPTQVGGRGYFTVNSGWSRLRITQNYAAGTHQDLKIDLGNQDLTNLFARSTIVRFRNVATRLVIRKQVTGELGDRQRPFAFTVTLRDSAGDPLTGNYGGVDFDADGVAGIALRDTEEAVLYGLPDGTVCTVSEEPAEHYDTTVQVNGGESQAVSNVTVTTAPGLTEIIFTNACTLQPTPGPSASPTPSAKPGPAPTASPVSGDAPAITPRPPAIPETGDGFRPLGLALLCTGAAAAALWLWRRRQ</sequence>
<gene>
    <name evidence="6" type="ORF">H9810_09455</name>
</gene>
<dbReference type="Gene3D" id="2.60.40.1140">
    <property type="entry name" value="Collagen-binding surface protein Cna, B-type domain"/>
    <property type="match status" value="1"/>
</dbReference>
<dbReference type="InterPro" id="IPR041033">
    <property type="entry name" value="SpaA_PFL_dom_1"/>
</dbReference>
<evidence type="ECO:0008006" key="8">
    <source>
        <dbReference type="Google" id="ProtNLM"/>
    </source>
</evidence>
<keyword evidence="2" id="KW-0472">Membrane</keyword>
<keyword evidence="2" id="KW-1133">Transmembrane helix</keyword>
<feature type="domain" description="SpaA-like prealbumin fold" evidence="4">
    <location>
        <begin position="671"/>
        <end position="765"/>
    </location>
</feature>
<evidence type="ECO:0000259" key="5">
    <source>
        <dbReference type="Pfam" id="PF24547"/>
    </source>
</evidence>